<dbReference type="EC" id="2.1.1.85" evidence="4"/>
<evidence type="ECO:0000313" key="6">
    <source>
        <dbReference type="Proteomes" id="UP000007151"/>
    </source>
</evidence>
<gene>
    <name evidence="5" type="ORF">KGM_206683A</name>
</gene>
<dbReference type="AlphaFoldDB" id="A0A212ENF0"/>
<keyword evidence="2 4" id="KW-0808">Transferase</keyword>
<comment type="catalytic activity">
    <reaction evidence="4">
        <text>L-histidyl-[protein] + S-adenosyl-L-methionine = N(tele)-methyl-L-histidyl-[protein] + S-adenosyl-L-homocysteine + H(+)</text>
        <dbReference type="Rhea" id="RHEA:19369"/>
        <dbReference type="Rhea" id="RHEA-COMP:9745"/>
        <dbReference type="Rhea" id="RHEA-COMP:11600"/>
        <dbReference type="ChEBI" id="CHEBI:15378"/>
        <dbReference type="ChEBI" id="CHEBI:16367"/>
        <dbReference type="ChEBI" id="CHEBI:29979"/>
        <dbReference type="ChEBI" id="CHEBI:57856"/>
        <dbReference type="ChEBI" id="CHEBI:59789"/>
        <dbReference type="EC" id="2.1.1.85"/>
    </reaction>
</comment>
<comment type="caution">
    <text evidence="5">The sequence shown here is derived from an EMBL/GenBank/DDBJ whole genome shotgun (WGS) entry which is preliminary data.</text>
</comment>
<name>A0A212ENF0_DANPL</name>
<comment type="similarity">
    <text evidence="4">Belongs to the class V-like SAM-binding methyltransferase superfamily. SETD3 actin-histidine methyltransferase family.</text>
</comment>
<dbReference type="GO" id="GO:0018064">
    <property type="term" value="F:protein-L-histidine N-tele-methyltransferase activity"/>
    <property type="evidence" value="ECO:0007669"/>
    <property type="project" value="UniProtKB-EC"/>
</dbReference>
<dbReference type="GO" id="GO:0032259">
    <property type="term" value="P:methylation"/>
    <property type="evidence" value="ECO:0007669"/>
    <property type="project" value="UniProtKB-KW"/>
</dbReference>
<dbReference type="KEGG" id="dpl:KGM_206683A"/>
<reference evidence="5 6" key="1">
    <citation type="journal article" date="2011" name="Cell">
        <title>The monarch butterfly genome yields insights into long-distance migration.</title>
        <authorList>
            <person name="Zhan S."/>
            <person name="Merlin C."/>
            <person name="Boore J.L."/>
            <person name="Reppert S.M."/>
        </authorList>
    </citation>
    <scope>NUCLEOTIDE SEQUENCE [LARGE SCALE GENOMIC DNA]</scope>
    <source>
        <strain evidence="5">F-2</strain>
    </source>
</reference>
<keyword evidence="1 4" id="KW-0489">Methyltransferase</keyword>
<evidence type="ECO:0000256" key="2">
    <source>
        <dbReference type="ARBA" id="ARBA00022679"/>
    </source>
</evidence>
<dbReference type="Proteomes" id="UP000007151">
    <property type="component" value="Unassembled WGS sequence"/>
</dbReference>
<evidence type="ECO:0000256" key="3">
    <source>
        <dbReference type="ARBA" id="ARBA00022691"/>
    </source>
</evidence>
<dbReference type="InParanoid" id="A0A212ENF0"/>
<organism evidence="5 6">
    <name type="scientific">Danaus plexippus plexippus</name>
    <dbReference type="NCBI Taxonomy" id="278856"/>
    <lineage>
        <taxon>Eukaryota</taxon>
        <taxon>Metazoa</taxon>
        <taxon>Ecdysozoa</taxon>
        <taxon>Arthropoda</taxon>
        <taxon>Hexapoda</taxon>
        <taxon>Insecta</taxon>
        <taxon>Pterygota</taxon>
        <taxon>Neoptera</taxon>
        <taxon>Endopterygota</taxon>
        <taxon>Lepidoptera</taxon>
        <taxon>Glossata</taxon>
        <taxon>Ditrysia</taxon>
        <taxon>Papilionoidea</taxon>
        <taxon>Nymphalidae</taxon>
        <taxon>Danainae</taxon>
        <taxon>Danaini</taxon>
        <taxon>Danaina</taxon>
        <taxon>Danaus</taxon>
        <taxon>Danaus</taxon>
    </lineage>
</organism>
<evidence type="ECO:0000256" key="4">
    <source>
        <dbReference type="PROSITE-ProRule" id="PRU00898"/>
    </source>
</evidence>
<dbReference type="PROSITE" id="PS51565">
    <property type="entry name" value="SAM_MT85_SETD3"/>
    <property type="match status" value="1"/>
</dbReference>
<dbReference type="FunCoup" id="A0A212ENF0">
    <property type="interactions" value="1947"/>
</dbReference>
<dbReference type="InterPro" id="IPR050600">
    <property type="entry name" value="SETD3_SETD6_MTase"/>
</dbReference>
<dbReference type="PANTHER" id="PTHR13271">
    <property type="entry name" value="UNCHARACTERIZED PUTATIVE METHYLTRANSFERASE"/>
    <property type="match status" value="1"/>
</dbReference>
<dbReference type="InterPro" id="IPR025785">
    <property type="entry name" value="SETD3"/>
</dbReference>
<dbReference type="EMBL" id="AGBW02013668">
    <property type="protein sequence ID" value="OWR43006.1"/>
    <property type="molecule type" value="Genomic_DNA"/>
</dbReference>
<dbReference type="InterPro" id="IPR046341">
    <property type="entry name" value="SET_dom_sf"/>
</dbReference>
<keyword evidence="6" id="KW-1185">Reference proteome</keyword>
<accession>A0A212ENF0</accession>
<keyword evidence="3 4" id="KW-0949">S-adenosyl-L-methionine</keyword>
<evidence type="ECO:0000256" key="1">
    <source>
        <dbReference type="ARBA" id="ARBA00022603"/>
    </source>
</evidence>
<evidence type="ECO:0000313" key="5">
    <source>
        <dbReference type="EMBL" id="OWR43006.1"/>
    </source>
</evidence>
<dbReference type="GO" id="GO:0016279">
    <property type="term" value="F:protein-lysine N-methyltransferase activity"/>
    <property type="evidence" value="ECO:0007669"/>
    <property type="project" value="TreeGrafter"/>
</dbReference>
<protein>
    <recommendedName>
        <fullName evidence="4">protein-histidine N-methyltransferase</fullName>
        <ecNumber evidence="4">2.1.1.85</ecNumber>
    </recommendedName>
</protein>
<feature type="non-terminal residue" evidence="5">
    <location>
        <position position="197"/>
    </location>
</feature>
<sequence>MGRKLQSKLTCKKKNVKEGNRFLQQRRKELAVLVDTLLKLTSTFQSTGVEISEFDGYGFGLKATKDFSERSLILTVPGKVMMSEKDPKASDLSEFINIDPLLQNMPNVTLALFLLLEKNNPNSFWKPYIDVLPEKYSTVLYFNSEELAELRPSPVFESSLKLYRSIVRQYAYFYNKIHTIDLPVLKNLQDIFTFDNY</sequence>
<proteinExistence type="inferred from homology"/>
<dbReference type="SUPFAM" id="SSF82199">
    <property type="entry name" value="SET domain"/>
    <property type="match status" value="1"/>
</dbReference>
<dbReference type="PANTHER" id="PTHR13271:SF47">
    <property type="entry name" value="ACTIN-HISTIDINE N-METHYLTRANSFERASE"/>
    <property type="match status" value="1"/>
</dbReference>
<dbReference type="STRING" id="278856.A0A212ENF0"/>
<dbReference type="Gene3D" id="3.90.1410.10">
    <property type="entry name" value="set domain protein methyltransferase, domain 1"/>
    <property type="match status" value="1"/>
</dbReference>